<dbReference type="PANTHER" id="PTHR43649:SF33">
    <property type="entry name" value="POLYGALACTURONAN_RHAMNOGALACTURONAN-BINDING PROTEIN YTCQ"/>
    <property type="match status" value="1"/>
</dbReference>
<dbReference type="InterPro" id="IPR050490">
    <property type="entry name" value="Bact_solute-bd_prot1"/>
</dbReference>
<evidence type="ECO:0000256" key="4">
    <source>
        <dbReference type="ARBA" id="ARBA00023139"/>
    </source>
</evidence>
<keyword evidence="5" id="KW-0449">Lipoprotein</keyword>
<keyword evidence="4" id="KW-0564">Palmitate</keyword>
<reference evidence="7 8" key="1">
    <citation type="journal article" date="2019" name="Int. J. Syst. Evol. Microbiol.">
        <title>The Global Catalogue of Microorganisms (GCM) 10K type strain sequencing project: providing services to taxonomists for standard genome sequencing and annotation.</title>
        <authorList>
            <consortium name="The Broad Institute Genomics Platform"/>
            <consortium name="The Broad Institute Genome Sequencing Center for Infectious Disease"/>
            <person name="Wu L."/>
            <person name="Ma J."/>
        </authorList>
    </citation>
    <scope>NUCLEOTIDE SEQUENCE [LARGE SCALE GENOMIC DNA]</scope>
    <source>
        <strain evidence="7 8">JCM 16117</strain>
    </source>
</reference>
<dbReference type="Pfam" id="PF01547">
    <property type="entry name" value="SBP_bac_1"/>
    <property type="match status" value="1"/>
</dbReference>
<accession>A0ABN3D8Q4</accession>
<dbReference type="PROSITE" id="PS51257">
    <property type="entry name" value="PROKAR_LIPOPROTEIN"/>
    <property type="match status" value="1"/>
</dbReference>
<sequence>MRSTLRAGIGAAIAITALALTGCSGSSGGSDGPVELTYWGWAPNMEQIVDAYNESQDGIHVTYVKTDAGDPAVTKFLTAIQAGSGAPDLMQAEYQKIPTLLASDAIIDIADKVDSETEGKFSEGVWSSVTLGTDGVYALPQDSGPMMFYYREDIFDQMGLTVPTTWDEYAEVAKTVHEADPSKYLGTFSSIDPGQFAGLTQQAGASWWSSDDGAWGVDIDSEPVQEVASFWGGLVESGVIDNKPQYTPEWNAALNDGSQIGWVSSVWAPGVLAGNAPDTAGLWRMAPLPQWDASDPATGNWGGSAVAVSSQSQNVDAAVEFATWLNTSPEAVAQLVSVSGLYPADTADSAEALTEPFEFFSNQPDFYELAAEIADTVQPFTYGPNVNVAYSAFNDEFGKAAASKSQADFLTAVTQMQEITLTDLEDTGFTTK</sequence>
<organism evidence="7 8">
    <name type="scientific">Herbiconiux moechotypicola</name>
    <dbReference type="NCBI Taxonomy" id="637393"/>
    <lineage>
        <taxon>Bacteria</taxon>
        <taxon>Bacillati</taxon>
        <taxon>Actinomycetota</taxon>
        <taxon>Actinomycetes</taxon>
        <taxon>Micrococcales</taxon>
        <taxon>Microbacteriaceae</taxon>
        <taxon>Herbiconiux</taxon>
    </lineage>
</organism>
<comment type="caution">
    <text evidence="7">The sequence shown here is derived from an EMBL/GenBank/DDBJ whole genome shotgun (WGS) entry which is preliminary data.</text>
</comment>
<keyword evidence="3" id="KW-0472">Membrane</keyword>
<evidence type="ECO:0000256" key="5">
    <source>
        <dbReference type="ARBA" id="ARBA00023288"/>
    </source>
</evidence>
<name>A0ABN3D8Q4_9MICO</name>
<dbReference type="Proteomes" id="UP001500929">
    <property type="component" value="Unassembled WGS sequence"/>
</dbReference>
<evidence type="ECO:0000256" key="6">
    <source>
        <dbReference type="SAM" id="SignalP"/>
    </source>
</evidence>
<dbReference type="EMBL" id="BAAAQY010000001">
    <property type="protein sequence ID" value="GAA2224286.1"/>
    <property type="molecule type" value="Genomic_DNA"/>
</dbReference>
<keyword evidence="2 6" id="KW-0732">Signal</keyword>
<evidence type="ECO:0000256" key="1">
    <source>
        <dbReference type="ARBA" id="ARBA00022475"/>
    </source>
</evidence>
<gene>
    <name evidence="7" type="ORF">GCM10009851_04610</name>
</gene>
<dbReference type="Gene3D" id="3.40.190.10">
    <property type="entry name" value="Periplasmic binding protein-like II"/>
    <property type="match status" value="1"/>
</dbReference>
<keyword evidence="1" id="KW-1003">Cell membrane</keyword>
<evidence type="ECO:0000256" key="3">
    <source>
        <dbReference type="ARBA" id="ARBA00023136"/>
    </source>
</evidence>
<evidence type="ECO:0000313" key="7">
    <source>
        <dbReference type="EMBL" id="GAA2224286.1"/>
    </source>
</evidence>
<evidence type="ECO:0000256" key="2">
    <source>
        <dbReference type="ARBA" id="ARBA00022729"/>
    </source>
</evidence>
<dbReference type="RefSeq" id="WP_259477604.1">
    <property type="nucleotide sequence ID" value="NZ_BAAAQY010000001.1"/>
</dbReference>
<dbReference type="InterPro" id="IPR006059">
    <property type="entry name" value="SBP"/>
</dbReference>
<dbReference type="PANTHER" id="PTHR43649">
    <property type="entry name" value="ARABINOSE-BINDING PROTEIN-RELATED"/>
    <property type="match status" value="1"/>
</dbReference>
<feature type="signal peptide" evidence="6">
    <location>
        <begin position="1"/>
        <end position="19"/>
    </location>
</feature>
<keyword evidence="8" id="KW-1185">Reference proteome</keyword>
<dbReference type="SUPFAM" id="SSF53850">
    <property type="entry name" value="Periplasmic binding protein-like II"/>
    <property type="match status" value="1"/>
</dbReference>
<evidence type="ECO:0000313" key="8">
    <source>
        <dbReference type="Proteomes" id="UP001500929"/>
    </source>
</evidence>
<proteinExistence type="predicted"/>
<feature type="chain" id="PRO_5045315391" evidence="6">
    <location>
        <begin position="20"/>
        <end position="432"/>
    </location>
</feature>
<protein>
    <submittedName>
        <fullName evidence="7">Extracellular solute-binding protein</fullName>
    </submittedName>
</protein>